<reference evidence="1 2" key="1">
    <citation type="submission" date="2023-06" db="EMBL/GenBank/DDBJ databases">
        <title>Nosocomial Elizabethkingia miricola genome.</title>
        <authorList>
            <person name="Morgado S."/>
            <person name="Fonseca E."/>
            <person name="Freitas F."/>
            <person name="Vicente A.C."/>
        </authorList>
    </citation>
    <scope>NUCLEOTIDE SEQUENCE [LARGE SCALE GENOMIC DNA]</scope>
    <source>
        <strain evidence="1 2">EM15</strain>
    </source>
</reference>
<evidence type="ECO:0008006" key="3">
    <source>
        <dbReference type="Google" id="ProtNLM"/>
    </source>
</evidence>
<name>A0ABD5B1Q6_ELIMR</name>
<dbReference type="RefSeq" id="WP_309046218.1">
    <property type="nucleotide sequence ID" value="NZ_JAUCQJ010000001.1"/>
</dbReference>
<dbReference type="Proteomes" id="UP001239265">
    <property type="component" value="Unassembled WGS sequence"/>
</dbReference>
<protein>
    <recommendedName>
        <fullName evidence="3">HEPN AbiU2-like domain-containing protein</fullName>
    </recommendedName>
</protein>
<accession>A0ABD5B1Q6</accession>
<evidence type="ECO:0000313" key="1">
    <source>
        <dbReference type="EMBL" id="MDQ8747844.1"/>
    </source>
</evidence>
<organism evidence="1 2">
    <name type="scientific">Elizabethkingia miricola</name>
    <name type="common">Chryseobacterium miricola</name>
    <dbReference type="NCBI Taxonomy" id="172045"/>
    <lineage>
        <taxon>Bacteria</taxon>
        <taxon>Pseudomonadati</taxon>
        <taxon>Bacteroidota</taxon>
        <taxon>Flavobacteriia</taxon>
        <taxon>Flavobacteriales</taxon>
        <taxon>Weeksellaceae</taxon>
        <taxon>Elizabethkingia</taxon>
    </lineage>
</organism>
<proteinExistence type="predicted"/>
<gene>
    <name evidence="1" type="ORF">QT385_04270</name>
</gene>
<evidence type="ECO:0000313" key="2">
    <source>
        <dbReference type="Proteomes" id="UP001239265"/>
    </source>
</evidence>
<dbReference type="AlphaFoldDB" id="A0ABD5B1Q6"/>
<dbReference type="EMBL" id="JAUCQJ010000001">
    <property type="protein sequence ID" value="MDQ8747844.1"/>
    <property type="molecule type" value="Genomic_DNA"/>
</dbReference>
<sequence>MIDIGKIENDIKHTSEHLELMSKILTTVNIVHDILNNKNVSLAKDFEIEYPNFQYILVLSQFELSLILKAIFFSKSDLEKVHNIKKGLLILYETKVALDKFSPTLKRIKEDFPQFESEFSQTITLIKEVKKSISSDRRIEEIRNNVSAHINPNFLHYYKHIEKIDLFEDFTLLIKMKEIFRKIEDFVTLIRFSK</sequence>
<comment type="caution">
    <text evidence="1">The sequence shown here is derived from an EMBL/GenBank/DDBJ whole genome shotgun (WGS) entry which is preliminary data.</text>
</comment>